<dbReference type="STRING" id="314285.KT71_16801"/>
<reference evidence="8 9" key="1">
    <citation type="journal article" date="2007" name="Proc. Natl. Acad. Sci. U.S.A.">
        <title>Characterization of a marine gammaproteobacterium capable of aerobic anoxygenic photosynthesis.</title>
        <authorList>
            <person name="Fuchs B.M."/>
            <person name="Spring S."/>
            <person name="Teeling H."/>
            <person name="Quast C."/>
            <person name="Wulf J."/>
            <person name="Schattenhofer M."/>
            <person name="Yan S."/>
            <person name="Ferriera S."/>
            <person name="Johnson J."/>
            <person name="Glockner F.O."/>
            <person name="Amann R."/>
        </authorList>
    </citation>
    <scope>NUCLEOTIDE SEQUENCE [LARGE SCALE GENOMIC DNA]</scope>
    <source>
        <strain evidence="8">KT71</strain>
    </source>
</reference>
<dbReference type="InterPro" id="IPR039121">
    <property type="entry name" value="NUDT19"/>
</dbReference>
<sequence length="247" mass="26754">MTVPIRPASTVVLLRDGDEGLEVLMVRRNRALAFAGGFWVFPGGAVDAADLAQGGDDPDEAARYAAAREAEEEAGVSPDPDAMVLISHWTTPVGERKRFSTWIFAGEVPSDSEVVIDNSEIHDYQWIGVRQALETHKAGDLPMMPPTFITLCAMARYETAAEALAGEKETPCPRVLPLLVPIKSDGEGDGKGEGKVEGGFATLYPGDVAYDNGDLSLDGPRHRAFMSNASWQYQYVDVTEPPLYPQD</sequence>
<comment type="caution">
    <text evidence="8">The sequence shown here is derived from an EMBL/GenBank/DDBJ whole genome shotgun (WGS) entry which is preliminary data.</text>
</comment>
<keyword evidence="9" id="KW-1185">Reference proteome</keyword>
<accession>A4A3S5</accession>
<evidence type="ECO:0000256" key="6">
    <source>
        <dbReference type="ARBA" id="ARBA00023211"/>
    </source>
</evidence>
<dbReference type="PROSITE" id="PS00893">
    <property type="entry name" value="NUDIX_BOX"/>
    <property type="match status" value="1"/>
</dbReference>
<dbReference type="PANTHER" id="PTHR12318">
    <property type="entry name" value="TESTOSTERONE-REGULATED PROTEIN RP2"/>
    <property type="match status" value="1"/>
</dbReference>
<feature type="domain" description="Nudix hydrolase" evidence="7">
    <location>
        <begin position="4"/>
        <end position="149"/>
    </location>
</feature>
<keyword evidence="5" id="KW-0460">Magnesium</keyword>
<name>A4A3S5_9GAMM</name>
<dbReference type="InterPro" id="IPR000086">
    <property type="entry name" value="NUDIX_hydrolase_dom"/>
</dbReference>
<dbReference type="SUPFAM" id="SSF55811">
    <property type="entry name" value="Nudix"/>
    <property type="match status" value="1"/>
</dbReference>
<organism evidence="8 9">
    <name type="scientific">Congregibacter litoralis KT71</name>
    <dbReference type="NCBI Taxonomy" id="314285"/>
    <lineage>
        <taxon>Bacteria</taxon>
        <taxon>Pseudomonadati</taxon>
        <taxon>Pseudomonadota</taxon>
        <taxon>Gammaproteobacteria</taxon>
        <taxon>Cellvibrionales</taxon>
        <taxon>Halieaceae</taxon>
        <taxon>Congregibacter</taxon>
    </lineage>
</organism>
<keyword evidence="4 8" id="KW-0378">Hydrolase</keyword>
<dbReference type="Proteomes" id="UP000019205">
    <property type="component" value="Chromosome"/>
</dbReference>
<dbReference type="InterPro" id="IPR020084">
    <property type="entry name" value="NUDIX_hydrolase_CS"/>
</dbReference>
<dbReference type="HOGENOM" id="CLU_059078_2_1_6"/>
<proteinExistence type="predicted"/>
<evidence type="ECO:0000259" key="7">
    <source>
        <dbReference type="PROSITE" id="PS51462"/>
    </source>
</evidence>
<evidence type="ECO:0000256" key="2">
    <source>
        <dbReference type="ARBA" id="ARBA00001946"/>
    </source>
</evidence>
<dbReference type="eggNOG" id="COG1051">
    <property type="taxonomic scope" value="Bacteria"/>
</dbReference>
<evidence type="ECO:0000313" key="8">
    <source>
        <dbReference type="EMBL" id="EAQ99348.1"/>
    </source>
</evidence>
<dbReference type="PANTHER" id="PTHR12318:SF0">
    <property type="entry name" value="ACYL-COENZYME A DIPHOSPHATASE NUDT19"/>
    <property type="match status" value="1"/>
</dbReference>
<evidence type="ECO:0000256" key="3">
    <source>
        <dbReference type="ARBA" id="ARBA00022723"/>
    </source>
</evidence>
<dbReference type="GO" id="GO:0016818">
    <property type="term" value="F:hydrolase activity, acting on acid anhydrides, in phosphorus-containing anhydrides"/>
    <property type="evidence" value="ECO:0007669"/>
    <property type="project" value="InterPro"/>
</dbReference>
<dbReference type="InterPro" id="IPR015797">
    <property type="entry name" value="NUDIX_hydrolase-like_dom_sf"/>
</dbReference>
<dbReference type="PROSITE" id="PS51462">
    <property type="entry name" value="NUDIX"/>
    <property type="match status" value="1"/>
</dbReference>
<dbReference type="AlphaFoldDB" id="A4A3S5"/>
<dbReference type="OrthoDB" id="9788263at2"/>
<evidence type="ECO:0000256" key="5">
    <source>
        <dbReference type="ARBA" id="ARBA00022842"/>
    </source>
</evidence>
<evidence type="ECO:0000256" key="1">
    <source>
        <dbReference type="ARBA" id="ARBA00001936"/>
    </source>
</evidence>
<dbReference type="EMBL" id="AAOA02000001">
    <property type="protein sequence ID" value="EAQ99348.1"/>
    <property type="molecule type" value="Genomic_DNA"/>
</dbReference>
<gene>
    <name evidence="8" type="ORF">KT71_16801</name>
</gene>
<comment type="cofactor">
    <cofactor evidence="2">
        <name>Mg(2+)</name>
        <dbReference type="ChEBI" id="CHEBI:18420"/>
    </cofactor>
</comment>
<dbReference type="GO" id="GO:0046872">
    <property type="term" value="F:metal ion binding"/>
    <property type="evidence" value="ECO:0007669"/>
    <property type="project" value="UniProtKB-KW"/>
</dbReference>
<dbReference type="CDD" id="cd18870">
    <property type="entry name" value="NUDIX_AcylCoAdiphos_Nudt19"/>
    <property type="match status" value="1"/>
</dbReference>
<comment type="cofactor">
    <cofactor evidence="1">
        <name>Mn(2+)</name>
        <dbReference type="ChEBI" id="CHEBI:29035"/>
    </cofactor>
</comment>
<evidence type="ECO:0000313" key="9">
    <source>
        <dbReference type="Proteomes" id="UP000019205"/>
    </source>
</evidence>
<dbReference type="RefSeq" id="WP_008295796.1">
    <property type="nucleotide sequence ID" value="NZ_CM002299.1"/>
</dbReference>
<keyword evidence="3" id="KW-0479">Metal-binding</keyword>
<evidence type="ECO:0000256" key="4">
    <source>
        <dbReference type="ARBA" id="ARBA00022801"/>
    </source>
</evidence>
<reference evidence="8 9" key="2">
    <citation type="journal article" date="2009" name="PLoS ONE">
        <title>The photosynthetic apparatus and its regulation in the aerobic gammaproteobacterium Congregibacter litoralis gen. nov., sp. nov.</title>
        <authorList>
            <person name="Spring S."/>
            <person name="Lunsdorf H."/>
            <person name="Fuchs B.M."/>
            <person name="Tindall B.J."/>
        </authorList>
    </citation>
    <scope>NUCLEOTIDE SEQUENCE [LARGE SCALE GENOMIC DNA]</scope>
    <source>
        <strain evidence="8">KT71</strain>
    </source>
</reference>
<keyword evidence="6" id="KW-0464">Manganese</keyword>
<dbReference type="Pfam" id="PF00293">
    <property type="entry name" value="NUDIX"/>
    <property type="match status" value="1"/>
</dbReference>
<dbReference type="Gene3D" id="3.90.79.10">
    <property type="entry name" value="Nucleoside Triphosphate Pyrophosphohydrolase"/>
    <property type="match status" value="2"/>
</dbReference>
<protein>
    <submittedName>
        <fullName evidence="8">NTP pyrophosphohydrolase</fullName>
    </submittedName>
</protein>